<name>A0ACC0NR32_RHOML</name>
<dbReference type="Proteomes" id="UP001062846">
    <property type="component" value="Chromosome 5"/>
</dbReference>
<proteinExistence type="predicted"/>
<accession>A0ACC0NR32</accession>
<gene>
    <name evidence="1" type="ORF">RHMOL_Rhmol05G0174700</name>
</gene>
<keyword evidence="2" id="KW-1185">Reference proteome</keyword>
<reference evidence="1" key="1">
    <citation type="submission" date="2022-02" db="EMBL/GenBank/DDBJ databases">
        <title>Plant Genome Project.</title>
        <authorList>
            <person name="Zhang R.-G."/>
        </authorList>
    </citation>
    <scope>NUCLEOTIDE SEQUENCE</scope>
    <source>
        <strain evidence="1">AT1</strain>
    </source>
</reference>
<dbReference type="EMBL" id="CM046392">
    <property type="protein sequence ID" value="KAI8555451.1"/>
    <property type="molecule type" value="Genomic_DNA"/>
</dbReference>
<comment type="caution">
    <text evidence="1">The sequence shown here is derived from an EMBL/GenBank/DDBJ whole genome shotgun (WGS) entry which is preliminary data.</text>
</comment>
<sequence length="177" mass="19948">MENKTGNISDSSSDVSESEIHEYKDKPYEELKQGKGQMSSSSTNYRGDDREKPQGPLYDLTTPNCFCGMWATLRIAGPNSKHKGSLYYSCLKTGMERCKYFKWCLPISGQSHALGFTDGYDDGFHGDAEVSTNNGPHVVVFKTKVDLLEQRIRFMKNIINGLFWCLFGAIVIIFFKG</sequence>
<evidence type="ECO:0000313" key="2">
    <source>
        <dbReference type="Proteomes" id="UP001062846"/>
    </source>
</evidence>
<protein>
    <submittedName>
        <fullName evidence="1">Uncharacterized protein</fullName>
    </submittedName>
</protein>
<evidence type="ECO:0000313" key="1">
    <source>
        <dbReference type="EMBL" id="KAI8555451.1"/>
    </source>
</evidence>
<organism evidence="1 2">
    <name type="scientific">Rhododendron molle</name>
    <name type="common">Chinese azalea</name>
    <name type="synonym">Azalea mollis</name>
    <dbReference type="NCBI Taxonomy" id="49168"/>
    <lineage>
        <taxon>Eukaryota</taxon>
        <taxon>Viridiplantae</taxon>
        <taxon>Streptophyta</taxon>
        <taxon>Embryophyta</taxon>
        <taxon>Tracheophyta</taxon>
        <taxon>Spermatophyta</taxon>
        <taxon>Magnoliopsida</taxon>
        <taxon>eudicotyledons</taxon>
        <taxon>Gunneridae</taxon>
        <taxon>Pentapetalae</taxon>
        <taxon>asterids</taxon>
        <taxon>Ericales</taxon>
        <taxon>Ericaceae</taxon>
        <taxon>Ericoideae</taxon>
        <taxon>Rhodoreae</taxon>
        <taxon>Rhododendron</taxon>
    </lineage>
</organism>